<keyword evidence="2" id="KW-1185">Reference proteome</keyword>
<dbReference type="STRING" id="313367.JSE7799_02718"/>
<evidence type="ECO:0000313" key="1">
    <source>
        <dbReference type="EMBL" id="CUH39989.1"/>
    </source>
</evidence>
<dbReference type="Proteomes" id="UP000049455">
    <property type="component" value="Unassembled WGS sequence"/>
</dbReference>
<sequence length="105" mass="10931">MYDLRMLYDEMVARIEAFDDANGGGVGSYKNKGSCHLYLLETGVRQGSCRLHSFSRCVLGWAGHGAAAASLMGERVGSPMASAPGIGSLGVKPDRADGLPVAGLT</sequence>
<dbReference type="AlphaFoldDB" id="A0A0M7BCS1"/>
<organism evidence="1 2">
    <name type="scientific">Jannaschia seosinensis</name>
    <dbReference type="NCBI Taxonomy" id="313367"/>
    <lineage>
        <taxon>Bacteria</taxon>
        <taxon>Pseudomonadati</taxon>
        <taxon>Pseudomonadota</taxon>
        <taxon>Alphaproteobacteria</taxon>
        <taxon>Rhodobacterales</taxon>
        <taxon>Roseobacteraceae</taxon>
        <taxon>Jannaschia</taxon>
    </lineage>
</organism>
<name>A0A0M7BCS1_9RHOB</name>
<proteinExistence type="predicted"/>
<reference evidence="1 2" key="1">
    <citation type="submission" date="2015-09" db="EMBL/GenBank/DDBJ databases">
        <authorList>
            <person name="Jackson K.R."/>
            <person name="Lunt B.L."/>
            <person name="Fisher J.N.B."/>
            <person name="Gardner A.V."/>
            <person name="Bailey M.E."/>
            <person name="Deus L.M."/>
            <person name="Earl A.S."/>
            <person name="Gibby P.D."/>
            <person name="Hartmann K.A."/>
            <person name="Liu J.E."/>
            <person name="Manci A.M."/>
            <person name="Nielsen D.A."/>
            <person name="Solomon M.B."/>
            <person name="Breakwell D.P."/>
            <person name="Burnett S.H."/>
            <person name="Grose J.H."/>
        </authorList>
    </citation>
    <scope>NUCLEOTIDE SEQUENCE [LARGE SCALE GENOMIC DNA]</scope>
    <source>
        <strain evidence="1 2">CECT 7799</strain>
    </source>
</reference>
<protein>
    <submittedName>
        <fullName evidence="1">Uncharacterized protein</fullName>
    </submittedName>
</protein>
<accession>A0A0M7BCS1</accession>
<dbReference type="EMBL" id="CYPR01000183">
    <property type="protein sequence ID" value="CUH39989.1"/>
    <property type="molecule type" value="Genomic_DNA"/>
</dbReference>
<gene>
    <name evidence="1" type="ORF">JSE7799_02718</name>
</gene>
<evidence type="ECO:0000313" key="2">
    <source>
        <dbReference type="Proteomes" id="UP000049455"/>
    </source>
</evidence>